<accession>A0A844B1W9</accession>
<evidence type="ECO:0000313" key="2">
    <source>
        <dbReference type="Proteomes" id="UP000436694"/>
    </source>
</evidence>
<comment type="caution">
    <text evidence="1">The sequence shown here is derived from an EMBL/GenBank/DDBJ whole genome shotgun (WGS) entry which is preliminary data.</text>
</comment>
<proteinExistence type="predicted"/>
<keyword evidence="2" id="KW-1185">Reference proteome</keyword>
<gene>
    <name evidence="1" type="ORF">GG681_16985</name>
</gene>
<dbReference type="Pfam" id="PF09898">
    <property type="entry name" value="DUF2125"/>
    <property type="match status" value="1"/>
</dbReference>
<protein>
    <submittedName>
        <fullName evidence="1">DUF2125 domain-containing protein</fullName>
    </submittedName>
</protein>
<dbReference type="InterPro" id="IPR018666">
    <property type="entry name" value="DUF2125"/>
</dbReference>
<dbReference type="EMBL" id="WIXK01000014">
    <property type="protein sequence ID" value="MQY44342.1"/>
    <property type="molecule type" value="Genomic_DNA"/>
</dbReference>
<dbReference type="AlphaFoldDB" id="A0A844B1W9"/>
<sequence>MRRLIKCLIVASVLWGGYWGLAAWALRQGFETWFQERVREGWHAEFEQLDTAGFPNRHITTIANPALADPGTGTAWSADWISFDSAALSPTHQNLRFAETAQRLSYFDQTLTLLAQGLVASLDLAPGTALSLQELRLASDAIALTDATNSTISAEALAFSMVESDATATYDISGEITGFAPQGLLREQLLPALPAQVDRLALSATVEFDTEWDRRALELRRPQPRQISLHEAEGKWGPMRIRATGALTIDETGRAEGAITLQADHWREMLTLLEESGVLAAKTRSNLERLIAILAGRSGHPDKLEAKLGFSRGQMLLGPLPLGPAPRFILR</sequence>
<organism evidence="1 2">
    <name type="scientific">Tritonibacter aquimaris</name>
    <dbReference type="NCBI Taxonomy" id="2663379"/>
    <lineage>
        <taxon>Bacteria</taxon>
        <taxon>Pseudomonadati</taxon>
        <taxon>Pseudomonadota</taxon>
        <taxon>Alphaproteobacteria</taxon>
        <taxon>Rhodobacterales</taxon>
        <taxon>Paracoccaceae</taxon>
        <taxon>Tritonibacter</taxon>
    </lineage>
</organism>
<name>A0A844B1W9_9RHOB</name>
<evidence type="ECO:0000313" key="1">
    <source>
        <dbReference type="EMBL" id="MQY44342.1"/>
    </source>
</evidence>
<dbReference type="Proteomes" id="UP000436694">
    <property type="component" value="Unassembled WGS sequence"/>
</dbReference>
<dbReference type="RefSeq" id="WP_153549235.1">
    <property type="nucleotide sequence ID" value="NZ_WIXK01000014.1"/>
</dbReference>
<reference evidence="1 2" key="1">
    <citation type="submission" date="2019-10" db="EMBL/GenBank/DDBJ databases">
        <title>Epibacterium sp. nov., isolated from seawater.</title>
        <authorList>
            <person name="Zhang X."/>
            <person name="Li N."/>
        </authorList>
    </citation>
    <scope>NUCLEOTIDE SEQUENCE [LARGE SCALE GENOMIC DNA]</scope>
    <source>
        <strain evidence="1 2">SM1969</strain>
    </source>
</reference>